<name>A0ABR2CRY8_9ROSI</name>
<protein>
    <submittedName>
        <fullName evidence="4">Uncharacterized protein</fullName>
    </submittedName>
</protein>
<feature type="coiled-coil region" evidence="1">
    <location>
        <begin position="1578"/>
        <end position="1668"/>
    </location>
</feature>
<evidence type="ECO:0000256" key="2">
    <source>
        <dbReference type="SAM" id="MobiDB-lite"/>
    </source>
</evidence>
<feature type="coiled-coil region" evidence="1">
    <location>
        <begin position="500"/>
        <end position="601"/>
    </location>
</feature>
<feature type="coiled-coil region" evidence="1">
    <location>
        <begin position="127"/>
        <end position="190"/>
    </location>
</feature>
<accession>A0ABR2CRY8</accession>
<feature type="region of interest" description="Disordered" evidence="2">
    <location>
        <begin position="1995"/>
        <end position="2016"/>
    </location>
</feature>
<evidence type="ECO:0000313" key="5">
    <source>
        <dbReference type="Proteomes" id="UP001472677"/>
    </source>
</evidence>
<feature type="coiled-coil region" evidence="1">
    <location>
        <begin position="711"/>
        <end position="773"/>
    </location>
</feature>
<comment type="caution">
    <text evidence="4">The sequence shown here is derived from an EMBL/GenBank/DDBJ whole genome shotgun (WGS) entry which is preliminary data.</text>
</comment>
<evidence type="ECO:0000256" key="3">
    <source>
        <dbReference type="SAM" id="SignalP"/>
    </source>
</evidence>
<dbReference type="PANTHER" id="PTHR43939">
    <property type="entry name" value="COILED-COIL DOMAIN-CONTAINING PROTEIN 158"/>
    <property type="match status" value="1"/>
</dbReference>
<feature type="coiled-coil region" evidence="1">
    <location>
        <begin position="1417"/>
        <end position="1538"/>
    </location>
</feature>
<feature type="region of interest" description="Disordered" evidence="2">
    <location>
        <begin position="40"/>
        <end position="88"/>
    </location>
</feature>
<dbReference type="SUPFAM" id="SSF46579">
    <property type="entry name" value="Prefoldin"/>
    <property type="match status" value="1"/>
</dbReference>
<dbReference type="Gene3D" id="1.10.287.1490">
    <property type="match status" value="1"/>
</dbReference>
<dbReference type="SUPFAM" id="SSF57997">
    <property type="entry name" value="Tropomyosin"/>
    <property type="match status" value="2"/>
</dbReference>
<organism evidence="4 5">
    <name type="scientific">Hibiscus sabdariffa</name>
    <name type="common">roselle</name>
    <dbReference type="NCBI Taxonomy" id="183260"/>
    <lineage>
        <taxon>Eukaryota</taxon>
        <taxon>Viridiplantae</taxon>
        <taxon>Streptophyta</taxon>
        <taxon>Embryophyta</taxon>
        <taxon>Tracheophyta</taxon>
        <taxon>Spermatophyta</taxon>
        <taxon>Magnoliopsida</taxon>
        <taxon>eudicotyledons</taxon>
        <taxon>Gunneridae</taxon>
        <taxon>Pentapetalae</taxon>
        <taxon>rosids</taxon>
        <taxon>malvids</taxon>
        <taxon>Malvales</taxon>
        <taxon>Malvaceae</taxon>
        <taxon>Malvoideae</taxon>
        <taxon>Hibiscus</taxon>
    </lineage>
</organism>
<feature type="coiled-coil region" evidence="1">
    <location>
        <begin position="1693"/>
        <end position="1741"/>
    </location>
</feature>
<feature type="chain" id="PRO_5046734273" evidence="3">
    <location>
        <begin position="24"/>
        <end position="2118"/>
    </location>
</feature>
<dbReference type="Proteomes" id="UP001472677">
    <property type="component" value="Unassembled WGS sequence"/>
</dbReference>
<feature type="coiled-coil region" evidence="1">
    <location>
        <begin position="858"/>
        <end position="1116"/>
    </location>
</feature>
<keyword evidence="3" id="KW-0732">Signal</keyword>
<feature type="coiled-coil region" evidence="1">
    <location>
        <begin position="297"/>
        <end position="352"/>
    </location>
</feature>
<keyword evidence="5" id="KW-1185">Reference proteome</keyword>
<evidence type="ECO:0000256" key="1">
    <source>
        <dbReference type="SAM" id="Coils"/>
    </source>
</evidence>
<dbReference type="PANTHER" id="PTHR43939:SF68">
    <property type="entry name" value="CENTROSOMAL PROTEIN OF 290 KDA-LIKE"/>
    <property type="match status" value="1"/>
</dbReference>
<gene>
    <name evidence="4" type="ORF">V6N12_056255</name>
</gene>
<keyword evidence="1" id="KW-0175">Coiled coil</keyword>
<evidence type="ECO:0000313" key="4">
    <source>
        <dbReference type="EMBL" id="KAK8522547.1"/>
    </source>
</evidence>
<feature type="compositionally biased region" description="Polar residues" evidence="2">
    <location>
        <begin position="72"/>
        <end position="84"/>
    </location>
</feature>
<reference evidence="4 5" key="1">
    <citation type="journal article" date="2024" name="G3 (Bethesda)">
        <title>Genome assembly of Hibiscus sabdariffa L. provides insights into metabolisms of medicinal natural products.</title>
        <authorList>
            <person name="Kim T."/>
        </authorList>
    </citation>
    <scope>NUCLEOTIDE SEQUENCE [LARGE SCALE GENOMIC DNA]</scope>
    <source>
        <strain evidence="4">TK-2024</strain>
        <tissue evidence="4">Old leaves</tissue>
    </source>
</reference>
<feature type="coiled-coil region" evidence="1">
    <location>
        <begin position="1272"/>
        <end position="1306"/>
    </location>
</feature>
<dbReference type="EMBL" id="JBBPBM010000045">
    <property type="protein sequence ID" value="KAK8522547.1"/>
    <property type="molecule type" value="Genomic_DNA"/>
</dbReference>
<proteinExistence type="predicted"/>
<feature type="signal peptide" evidence="3">
    <location>
        <begin position="1"/>
        <end position="23"/>
    </location>
</feature>
<sequence length="2118" mass="238946">MFVCIRSLLYVPLLLNIVYVEEGSTWSVIGFRRPAECLPESAQPDSNHRRFHPPYDLNPGNRRKKMSEFDDTGNSGADNRPQSSTDEEDLLLVDSREDLFVDAPDELNDHKEGGTPTPITEIASPDVAHLEENQKAVAEQFDEMQNDDSNHFVNEIERLQASLEQAVDEKEKLEEEVEVLAMEVHMKDEEIEGLHAKVTISAAEAEKEVYAEKHQQCEVAMERILAALGSVIDQGDVPGDSGGEQIDIIEKSTLVLVEKYNQFLIEVNQLRQCLTKAGYDFGVQEFGTIFVAARDELFELRRKEAELIEKIDLLEDENRKLLEQVENEKSTVEMLNSEVEQEKMKCANAKEKLNLAVTKGKSLVQKRDALKQSLVDKTSELDKCLVELQEKTSALEAAELHKEELVKSENLVASLQESLSQNTLILETCEHILSHLDLPEEIQSVDIVGRVRWLANERNELKGVSLDFYRLKDTICAIDFPENLSFSDLDSRLAWLQESFYQAKDEINMLQNELSRTKEAASDEIDKMSVLLSTVQQEKDFIKEELDHLRIKNEEIVAKVEHIALDKDHLSDSLAAELTEKDKIQKELDYLTNKYENVVEKVHQLSSEKDQMLRLLVEGSRKVMGDQDGIEEAYSNLPMLIDRCLEKIQEQTSPSVEIPFVDAELFDKYQFLLYVRDMDLMLYKELLEEDMTVRAQLNDMSNMFKVTSQELLSLKEDKDVLQKDLERSEEKSGLLREKLTMAVKKGKGLVQERENLKVLLEEKNSEIEKLRLKLHQEEPKVVECAGQISTLSADLERIPTLESNLASVKEEKDQLEKFLFESNNKLQRVVQSIDHIVIPVDSAFLEPVEKLNLLAGYVDDCQTAKTQTELELRDVKEEVHTLAGRLAEAQAAIDSCQTEKTQAEQELREVKEEASILVSKLAEAQATMKLLEEALAVVKNDLSQLAEEKEEMEIGKQTLEMELQKAIEETHSLTNKFAEACEARKSLEEALSLAENKISSLISEKEEVQGSKAASEMEVEKVREEASSQTSGLTEAYNTIKSLEKALSLAEMTVASLTEQSDNAQVQITNLDNELKKLRHETESQTSQLTDAGKTIKSLEDALVKAENDFSALLDEKRTSDQEVSTLNSKLNACMEELAGTSGSIASRSIESIGHLNNLQVLAKDQGLLSTMKQCFDRNLERLEDLDIAIKNTMEHLFDKDLELLQGYPLIEDIASLHRQFSDDPDNTLNIEMENGKANAIDADDVSSCFRRVTEVFQLRNKILADRFEGFSSFLDKSLAALLRKLQAAEDEVKSMVKKKQEYGQKELDILTSKYEKVVEKVHQLSSEKDQMIQLLVEGSGLVMGDQEGIEETYSNLPMLIDRCLKNIKEQTSSSLEIPFVDAELFENFQSLLYIRDLELMLSEEILEEDMLLRSQLNDLSNQFRVTSQELFALKEEKDVLQKDLAKSEEKSGLLREKLSMAVKKGKGLVQDRDNLKVILEEKKSEIEKLRLELQQEESRVVECTGQISTLSADLERIPKLESNLASIKEEKDQLEKFLVESNGILQRVVESIDHIVIPVDSAFLDPVEKLNLLAGYIDDCQISKTRTEQELREVKEEASTLADKLAEAQATIDYCQAAKTQTEQGLREVKEEASILAGKLAEAQATIDCCQMTKSQTEQELREAKEETTILAGKLAKASHLAVKLTEAQATTKLLEDSLAIAKDDLSQLAEEKKEMEIDKNNIEIELQKAIEERNVSQSRVLKLESDVGALEDSWREARLKIEECQAKEDRWKEKEAELLSSYNSLLMKEKEAEDPLLSASQARTLLKKLSGIEIPPVESDDLEPHCSADVKKLFSVIGSFTDLQSQLNLLSYEKEELQSMLSRQNFEIEHLKEEIRTHVTNKPDLEQMKTELSEVTLGLEKIIVVLGGKEFIGGQNPVHIKTILPVLEKQVNAVLLEAENSKSKAEELGTKFAGSQKVVNELSTKIKLLEDSMQSKTVLPENIQERGIFEAPSTSTGSEISEIEDPGSYGKNTIPPVPLVPHVRSTRKGSTDHLALNIEPASVRLINSKETDEQKGHLFKSLNTSGLVPKQGKLIADRVDGLWVSSGQVLSSRPRARLGLIAYCLLLHIWLLGTIL</sequence>